<dbReference type="WBParaSite" id="JU765_v2.g16844.t1">
    <property type="protein sequence ID" value="JU765_v2.g16844.t1"/>
    <property type="gene ID" value="JU765_v2.g16844"/>
</dbReference>
<evidence type="ECO:0000313" key="1">
    <source>
        <dbReference type="Proteomes" id="UP000887576"/>
    </source>
</evidence>
<evidence type="ECO:0000313" key="2">
    <source>
        <dbReference type="WBParaSite" id="JU765_v2.g16844.t1"/>
    </source>
</evidence>
<organism evidence="1 2">
    <name type="scientific">Panagrolaimus sp. JU765</name>
    <dbReference type="NCBI Taxonomy" id="591449"/>
    <lineage>
        <taxon>Eukaryota</taxon>
        <taxon>Metazoa</taxon>
        <taxon>Ecdysozoa</taxon>
        <taxon>Nematoda</taxon>
        <taxon>Chromadorea</taxon>
        <taxon>Rhabditida</taxon>
        <taxon>Tylenchina</taxon>
        <taxon>Panagrolaimomorpha</taxon>
        <taxon>Panagrolaimoidea</taxon>
        <taxon>Panagrolaimidae</taxon>
        <taxon>Panagrolaimus</taxon>
    </lineage>
</organism>
<name>A0AC34QJ07_9BILA</name>
<proteinExistence type="predicted"/>
<reference evidence="2" key="1">
    <citation type="submission" date="2022-11" db="UniProtKB">
        <authorList>
            <consortium name="WormBaseParasite"/>
        </authorList>
    </citation>
    <scope>IDENTIFICATION</scope>
</reference>
<dbReference type="Proteomes" id="UP000887576">
    <property type="component" value="Unplaced"/>
</dbReference>
<sequence length="70" mass="7951">MRAAASTSFQPERARGGKMLRQLERARLAAERGEDYEINEMDNLEFASPTAALIRRHPNARIVSCLLYMV</sequence>
<protein>
    <submittedName>
        <fullName evidence="2">Uncharacterized protein</fullName>
    </submittedName>
</protein>
<accession>A0AC34QJ07</accession>